<protein>
    <submittedName>
        <fullName evidence="1">Uncharacterized protein</fullName>
    </submittedName>
</protein>
<dbReference type="EMBL" id="HBJA01046279">
    <property type="protein sequence ID" value="CAE0805087.1"/>
    <property type="molecule type" value="Transcribed_RNA"/>
</dbReference>
<name>A0A7S4FNQ1_9EUGL</name>
<gene>
    <name evidence="1" type="ORF">EGYM00163_LOCUS16211</name>
</gene>
<accession>A0A7S4FNQ1</accession>
<sequence>MAAAPVPIPSGLFCGVARVVRGLCCGVGSVLSLIAMPHTTEGPITRSTSISSATGLEDATARVDVVGRLAEMWTCGLLAPNQQMHMTEDCLSLVFMAGPGSE</sequence>
<proteinExistence type="predicted"/>
<reference evidence="1" key="1">
    <citation type="submission" date="2021-01" db="EMBL/GenBank/DDBJ databases">
        <authorList>
            <person name="Corre E."/>
            <person name="Pelletier E."/>
            <person name="Niang G."/>
            <person name="Scheremetjew M."/>
            <person name="Finn R."/>
            <person name="Kale V."/>
            <person name="Holt S."/>
            <person name="Cochrane G."/>
            <person name="Meng A."/>
            <person name="Brown T."/>
            <person name="Cohen L."/>
        </authorList>
    </citation>
    <scope>NUCLEOTIDE SEQUENCE</scope>
    <source>
        <strain evidence="1">CCMP1594</strain>
    </source>
</reference>
<organism evidence="1">
    <name type="scientific">Eutreptiella gymnastica</name>
    <dbReference type="NCBI Taxonomy" id="73025"/>
    <lineage>
        <taxon>Eukaryota</taxon>
        <taxon>Discoba</taxon>
        <taxon>Euglenozoa</taxon>
        <taxon>Euglenida</taxon>
        <taxon>Spirocuta</taxon>
        <taxon>Euglenophyceae</taxon>
        <taxon>Eutreptiales</taxon>
        <taxon>Eutreptiaceae</taxon>
        <taxon>Eutreptiella</taxon>
    </lineage>
</organism>
<dbReference type="AlphaFoldDB" id="A0A7S4FNQ1"/>
<evidence type="ECO:0000313" key="1">
    <source>
        <dbReference type="EMBL" id="CAE0805087.1"/>
    </source>
</evidence>